<dbReference type="Pfam" id="PF11197">
    <property type="entry name" value="DUF2835"/>
    <property type="match status" value="1"/>
</dbReference>
<comment type="caution">
    <text evidence="1">The sequence shown here is derived from an EMBL/GenBank/DDBJ whole genome shotgun (WGS) entry which is preliminary data.</text>
</comment>
<dbReference type="EMBL" id="SNYK01000001">
    <property type="protein sequence ID" value="TDQ40159.1"/>
    <property type="molecule type" value="Genomic_DNA"/>
</dbReference>
<protein>
    <submittedName>
        <fullName evidence="1">Uncharacterized protein DUF2835</fullName>
    </submittedName>
</protein>
<name>A0A4R6U668_9GAMM</name>
<gene>
    <name evidence="1" type="ORF">DFQ45_101294</name>
</gene>
<accession>A0A4R6U668</accession>
<organism evidence="1 2">
    <name type="scientific">Thiopseudomonas denitrificans</name>
    <dbReference type="NCBI Taxonomy" id="1501432"/>
    <lineage>
        <taxon>Bacteria</taxon>
        <taxon>Pseudomonadati</taxon>
        <taxon>Pseudomonadota</taxon>
        <taxon>Gammaproteobacteria</taxon>
        <taxon>Pseudomonadales</taxon>
        <taxon>Pseudomonadaceae</taxon>
        <taxon>Thiopseudomonas</taxon>
    </lineage>
</organism>
<reference evidence="1 2" key="1">
    <citation type="submission" date="2019-03" db="EMBL/GenBank/DDBJ databases">
        <title>Genomic Encyclopedia of Type Strains, Phase IV (KMG-IV): sequencing the most valuable type-strain genomes for metagenomic binning, comparative biology and taxonomic classification.</title>
        <authorList>
            <person name="Goeker M."/>
        </authorList>
    </citation>
    <scope>NUCLEOTIDE SEQUENCE [LARGE SCALE GENOMIC DNA]</scope>
    <source>
        <strain evidence="1 2">DSM 28679</strain>
    </source>
</reference>
<dbReference type="AlphaFoldDB" id="A0A4R6U668"/>
<dbReference type="InterPro" id="IPR021363">
    <property type="entry name" value="DUF2835"/>
</dbReference>
<keyword evidence="2" id="KW-1185">Reference proteome</keyword>
<dbReference type="Proteomes" id="UP000294575">
    <property type="component" value="Unassembled WGS sequence"/>
</dbReference>
<evidence type="ECO:0000313" key="2">
    <source>
        <dbReference type="Proteomes" id="UP000294575"/>
    </source>
</evidence>
<sequence length="80" mass="9098">MFCENLAMLKLHLEIDLPADEFLRVYQGTANRVLLRSREGKSVSLPAGRLQPFLTHEGIYGSFELTFDAQGKFISLRRLA</sequence>
<proteinExistence type="predicted"/>
<evidence type="ECO:0000313" key="1">
    <source>
        <dbReference type="EMBL" id="TDQ40159.1"/>
    </source>
</evidence>